<accession>A0A7X5LJQ4</accession>
<reference evidence="1 2" key="1">
    <citation type="submission" date="2020-01" db="EMBL/GenBank/DDBJ databases">
        <authorList>
            <person name="Chen J."/>
            <person name="Zhu S."/>
            <person name="Yang J."/>
        </authorList>
    </citation>
    <scope>NUCLEOTIDE SEQUENCE [LARGE SCALE GENOMIC DNA]</scope>
    <source>
        <strain evidence="1 2">345S023</strain>
    </source>
</reference>
<evidence type="ECO:0000313" key="1">
    <source>
        <dbReference type="EMBL" id="NDV90620.1"/>
    </source>
</evidence>
<organism evidence="1 2">
    <name type="scientific">Alteromonas profundi</name>
    <dbReference type="NCBI Taxonomy" id="2696062"/>
    <lineage>
        <taxon>Bacteria</taxon>
        <taxon>Pseudomonadati</taxon>
        <taxon>Pseudomonadota</taxon>
        <taxon>Gammaproteobacteria</taxon>
        <taxon>Alteromonadales</taxon>
        <taxon>Alteromonadaceae</taxon>
        <taxon>Alteromonas/Salinimonas group</taxon>
        <taxon>Alteromonas</taxon>
    </lineage>
</organism>
<dbReference type="AlphaFoldDB" id="A0A7X5LJQ4"/>
<gene>
    <name evidence="1" type="ORF">GTH32_05340</name>
</gene>
<name>A0A7X5LJQ4_9ALTE</name>
<comment type="caution">
    <text evidence="1">The sequence shown here is derived from an EMBL/GenBank/DDBJ whole genome shotgun (WGS) entry which is preliminary data.</text>
</comment>
<dbReference type="RefSeq" id="WP_163084209.1">
    <property type="nucleotide sequence ID" value="NZ_JAAAWN010000005.1"/>
</dbReference>
<dbReference type="Proteomes" id="UP000470213">
    <property type="component" value="Unassembled WGS sequence"/>
</dbReference>
<proteinExistence type="predicted"/>
<sequence length="71" mass="8191">MENSIEYVFKSEMSAYRFLNTVKHMDIEALRVKFGRSDHHVYVAYRYALGEFDGTLSQLDDLARDLGGLEA</sequence>
<dbReference type="EMBL" id="JAAAWN010000005">
    <property type="protein sequence ID" value="NDV90620.1"/>
    <property type="molecule type" value="Genomic_DNA"/>
</dbReference>
<evidence type="ECO:0000313" key="2">
    <source>
        <dbReference type="Proteomes" id="UP000470213"/>
    </source>
</evidence>
<protein>
    <submittedName>
        <fullName evidence="1">Uncharacterized protein</fullName>
    </submittedName>
</protein>
<keyword evidence="2" id="KW-1185">Reference proteome</keyword>